<organism evidence="2 3">
    <name type="scientific">Neurospora hispaniola</name>
    <dbReference type="NCBI Taxonomy" id="588809"/>
    <lineage>
        <taxon>Eukaryota</taxon>
        <taxon>Fungi</taxon>
        <taxon>Dikarya</taxon>
        <taxon>Ascomycota</taxon>
        <taxon>Pezizomycotina</taxon>
        <taxon>Sordariomycetes</taxon>
        <taxon>Sordariomycetidae</taxon>
        <taxon>Sordariales</taxon>
        <taxon>Sordariaceae</taxon>
        <taxon>Neurospora</taxon>
    </lineage>
</organism>
<dbReference type="EMBL" id="JAULSX010000003">
    <property type="protein sequence ID" value="KAK3494874.1"/>
    <property type="molecule type" value="Genomic_DNA"/>
</dbReference>
<evidence type="ECO:0000313" key="3">
    <source>
        <dbReference type="Proteomes" id="UP001285908"/>
    </source>
</evidence>
<evidence type="ECO:0008006" key="4">
    <source>
        <dbReference type="Google" id="ProtNLM"/>
    </source>
</evidence>
<sequence>MNTSLIRLLLAVPLRRVRFAVNVAPCLRPGCIWCLCVSPSSMSPCLFIPLSFWSEATCYAYGRSFQKGGRAWFNDVAHKDKPGGSLTYEITYSIYRSQKPSETLLPPQYPFLKGNV</sequence>
<accession>A0AAJ0IAC2</accession>
<proteinExistence type="predicted"/>
<dbReference type="RefSeq" id="XP_062694303.1">
    <property type="nucleotide sequence ID" value="XM_062837038.1"/>
</dbReference>
<reference evidence="2 3" key="1">
    <citation type="journal article" date="2023" name="Mol. Phylogenet. Evol.">
        <title>Genome-scale phylogeny and comparative genomics of the fungal order Sordariales.</title>
        <authorList>
            <person name="Hensen N."/>
            <person name="Bonometti L."/>
            <person name="Westerberg I."/>
            <person name="Brannstrom I.O."/>
            <person name="Guillou S."/>
            <person name="Cros-Aarteil S."/>
            <person name="Calhoun S."/>
            <person name="Haridas S."/>
            <person name="Kuo A."/>
            <person name="Mondo S."/>
            <person name="Pangilinan J."/>
            <person name="Riley R."/>
            <person name="LaButti K."/>
            <person name="Andreopoulos B."/>
            <person name="Lipzen A."/>
            <person name="Chen C."/>
            <person name="Yan M."/>
            <person name="Daum C."/>
            <person name="Ng V."/>
            <person name="Clum A."/>
            <person name="Steindorff A."/>
            <person name="Ohm R.A."/>
            <person name="Martin F."/>
            <person name="Silar P."/>
            <person name="Natvig D.O."/>
            <person name="Lalanne C."/>
            <person name="Gautier V."/>
            <person name="Ament-Velasquez S.L."/>
            <person name="Kruys A."/>
            <person name="Hutchinson M.I."/>
            <person name="Powell A.J."/>
            <person name="Barry K."/>
            <person name="Miller A.N."/>
            <person name="Grigoriev I.V."/>
            <person name="Debuchy R."/>
            <person name="Gladieux P."/>
            <person name="Hiltunen Thoren M."/>
            <person name="Johannesson H."/>
        </authorList>
    </citation>
    <scope>NUCLEOTIDE SEQUENCE [LARGE SCALE GENOMIC DNA]</scope>
    <source>
        <strain evidence="2 3">FGSC 10403</strain>
    </source>
</reference>
<dbReference type="GeneID" id="87874660"/>
<feature type="signal peptide" evidence="1">
    <location>
        <begin position="1"/>
        <end position="19"/>
    </location>
</feature>
<evidence type="ECO:0000256" key="1">
    <source>
        <dbReference type="SAM" id="SignalP"/>
    </source>
</evidence>
<keyword evidence="1" id="KW-0732">Signal</keyword>
<dbReference type="Proteomes" id="UP001285908">
    <property type="component" value="Unassembled WGS sequence"/>
</dbReference>
<keyword evidence="3" id="KW-1185">Reference proteome</keyword>
<dbReference type="AlphaFoldDB" id="A0AAJ0IAC2"/>
<comment type="caution">
    <text evidence="2">The sequence shown here is derived from an EMBL/GenBank/DDBJ whole genome shotgun (WGS) entry which is preliminary data.</text>
</comment>
<feature type="chain" id="PRO_5042598726" description="Secreted protein" evidence="1">
    <location>
        <begin position="20"/>
        <end position="116"/>
    </location>
</feature>
<name>A0AAJ0IAC2_9PEZI</name>
<protein>
    <recommendedName>
        <fullName evidence="4">Secreted protein</fullName>
    </recommendedName>
</protein>
<evidence type="ECO:0000313" key="2">
    <source>
        <dbReference type="EMBL" id="KAK3494874.1"/>
    </source>
</evidence>
<gene>
    <name evidence="2" type="ORF">B0T23DRAFT_377672</name>
</gene>